<evidence type="ECO:0000256" key="1">
    <source>
        <dbReference type="SAM" id="MobiDB-lite"/>
    </source>
</evidence>
<evidence type="ECO:0000313" key="3">
    <source>
        <dbReference type="EMBL" id="MFD0627000.1"/>
    </source>
</evidence>
<sequence>MGQSGPGAESPAHPWNVIGAVGAAGAVSPGAAGELVTELSSFTKFRDRIDGLLRDLKTPSAGAEHPDWTNNQVLRIALKTPGDPGPPDVYPLPDLAAGECKSPSASPKPSKATEDSENPDKLAAAVPVSDGNSSNTGFWIGLGIGALALIDAVTAGLAIRSRRRKSAAAPPAYPHQSSYPNPYQQPQPRYQPTSPPLGPPPAAPPGTQSSYEGPPR</sequence>
<feature type="compositionally biased region" description="Basic and acidic residues" evidence="1">
    <location>
        <begin position="111"/>
        <end position="120"/>
    </location>
</feature>
<feature type="compositionally biased region" description="Low complexity" evidence="1">
    <location>
        <begin position="101"/>
        <end position="110"/>
    </location>
</feature>
<reference evidence="4" key="1">
    <citation type="journal article" date="2019" name="Int. J. Syst. Evol. Microbiol.">
        <title>The Global Catalogue of Microorganisms (GCM) 10K type strain sequencing project: providing services to taxonomists for standard genome sequencing and annotation.</title>
        <authorList>
            <consortium name="The Broad Institute Genomics Platform"/>
            <consortium name="The Broad Institute Genome Sequencing Center for Infectious Disease"/>
            <person name="Wu L."/>
            <person name="Ma J."/>
        </authorList>
    </citation>
    <scope>NUCLEOTIDE SEQUENCE [LARGE SCALE GENOMIC DNA]</scope>
    <source>
        <strain evidence="4">JCM 12607</strain>
    </source>
</reference>
<feature type="transmembrane region" description="Helical" evidence="2">
    <location>
        <begin position="138"/>
        <end position="159"/>
    </location>
</feature>
<evidence type="ECO:0000256" key="2">
    <source>
        <dbReference type="SAM" id="Phobius"/>
    </source>
</evidence>
<feature type="compositionally biased region" description="Pro residues" evidence="1">
    <location>
        <begin position="193"/>
        <end position="204"/>
    </location>
</feature>
<organism evidence="3 4">
    <name type="scientific">Streptomyces sanglieri</name>
    <dbReference type="NCBI Taxonomy" id="193460"/>
    <lineage>
        <taxon>Bacteria</taxon>
        <taxon>Bacillati</taxon>
        <taxon>Actinomycetota</taxon>
        <taxon>Actinomycetes</taxon>
        <taxon>Kitasatosporales</taxon>
        <taxon>Streptomycetaceae</taxon>
        <taxon>Streptomyces</taxon>
    </lineage>
</organism>
<gene>
    <name evidence="3" type="ORF">ACFQ2K_34285</name>
</gene>
<keyword evidence="2" id="KW-0812">Transmembrane</keyword>
<feature type="region of interest" description="Disordered" evidence="1">
    <location>
        <begin position="78"/>
        <end position="133"/>
    </location>
</feature>
<comment type="caution">
    <text evidence="3">The sequence shown here is derived from an EMBL/GenBank/DDBJ whole genome shotgun (WGS) entry which is preliminary data.</text>
</comment>
<feature type="compositionally biased region" description="Low complexity" evidence="1">
    <location>
        <begin position="167"/>
        <end position="192"/>
    </location>
</feature>
<keyword evidence="2" id="KW-0472">Membrane</keyword>
<name>A0ABW2X4B3_9ACTN</name>
<protein>
    <submittedName>
        <fullName evidence="3">Uncharacterized protein</fullName>
    </submittedName>
</protein>
<proteinExistence type="predicted"/>
<evidence type="ECO:0000313" key="4">
    <source>
        <dbReference type="Proteomes" id="UP001596915"/>
    </source>
</evidence>
<accession>A0ABW2X4B3</accession>
<feature type="region of interest" description="Disordered" evidence="1">
    <location>
        <begin position="160"/>
        <end position="216"/>
    </location>
</feature>
<dbReference type="EMBL" id="JBHTGL010000008">
    <property type="protein sequence ID" value="MFD0627000.1"/>
    <property type="molecule type" value="Genomic_DNA"/>
</dbReference>
<keyword evidence="4" id="KW-1185">Reference proteome</keyword>
<keyword evidence="2" id="KW-1133">Transmembrane helix</keyword>
<dbReference type="Proteomes" id="UP001596915">
    <property type="component" value="Unassembled WGS sequence"/>
</dbReference>